<feature type="domain" description="WSC" evidence="8">
    <location>
        <begin position="477"/>
        <end position="568"/>
    </location>
</feature>
<dbReference type="Pfam" id="PF01822">
    <property type="entry name" value="WSC"/>
    <property type="match status" value="1"/>
</dbReference>
<dbReference type="InterPro" id="IPR002889">
    <property type="entry name" value="WSC_carb-bd"/>
</dbReference>
<sequence>FSSVPVTNLRSSGARLELPARSLQLSPTETKRGPDQALILTPNSDDAAALSNDHVRRQASPTESGACATPTDYILAVVGGRATAQQAYVGRIGNPYPTDCSLAAVFKPTGSGGLQIDGLNYGVKPGASFAPLRAPQAGSIAGRFTVTLGLGGFSWSNPAFFQSQAFFCQDTTSQVYATFSNNNIPDNTPPGLPVRQLYSNSTSSTILSALFPITSSSTAIVITSAALVSSSSGTSVTVSTTITLMPSISTSSTSVESTSTGNTASNSTLGNILLSTNTATSTIASSSVSSSSGLISTTRSTSTSSVNTTISDTTNPSTTSIGSLSSFSLSPTSSVIPNPSPTSRGSTTSSVNPSVSTSTRLSTMSTFQSTSRLSTSITNGPPFLNLTLTTQGVISASSPPLTSVALTSAIINTEAVSGLISSKTDPDTGATSTSSSILAGDRATVTSSSAASPAESTPSTVQALPTPTHSPPPLVNAFEYLGCFGGRGGPLPSFTLVRQGDDNDVDVCIAACNGSRFAGAFETECYCGDFLDSSVSILLPENECNSPCPGNLTQTCGGRGAPLVRRQDPNSRLTVFTRLDSGEANTTTSPMTTPGLSSTATITYSLISSVTNVDISSRTLGEVTTTQEPITGSGTLVLPPNVYTNAGDVPAGAVCSTVTKSWVVGVTTLLPTVSSVTNDCSSC</sequence>
<gene>
    <name evidence="9" type="ORF">CGXH109_LOCUS28747</name>
</gene>
<feature type="compositionally biased region" description="Polar residues" evidence="7">
    <location>
        <begin position="420"/>
        <end position="437"/>
    </location>
</feature>
<evidence type="ECO:0000313" key="10">
    <source>
        <dbReference type="Proteomes" id="UP001152533"/>
    </source>
</evidence>
<accession>A0A9W4W5K0</accession>
<evidence type="ECO:0000256" key="5">
    <source>
        <dbReference type="ARBA" id="ARBA00023136"/>
    </source>
</evidence>
<feature type="compositionally biased region" description="Low complexity" evidence="7">
    <location>
        <begin position="289"/>
        <end position="334"/>
    </location>
</feature>
<keyword evidence="5" id="KW-0472">Membrane</keyword>
<dbReference type="AlphaFoldDB" id="A0A9W4W5K0"/>
<feature type="region of interest" description="Disordered" evidence="7">
    <location>
        <begin position="420"/>
        <end position="468"/>
    </location>
</feature>
<evidence type="ECO:0000256" key="7">
    <source>
        <dbReference type="SAM" id="MobiDB-lite"/>
    </source>
</evidence>
<evidence type="ECO:0000256" key="6">
    <source>
        <dbReference type="ARBA" id="ARBA00023180"/>
    </source>
</evidence>
<reference evidence="9" key="1">
    <citation type="submission" date="2022-08" db="EMBL/GenBank/DDBJ databases">
        <authorList>
            <person name="Giroux E."/>
            <person name="Giroux E."/>
        </authorList>
    </citation>
    <scope>NUCLEOTIDE SEQUENCE</scope>
    <source>
        <strain evidence="9">H1091258</strain>
    </source>
</reference>
<keyword evidence="4" id="KW-1133">Transmembrane helix</keyword>
<evidence type="ECO:0000256" key="2">
    <source>
        <dbReference type="ARBA" id="ARBA00022692"/>
    </source>
</evidence>
<dbReference type="PANTHER" id="PTHR24269">
    <property type="entry name" value="KREMEN PROTEIN"/>
    <property type="match status" value="1"/>
</dbReference>
<dbReference type="GO" id="GO:0005886">
    <property type="term" value="C:plasma membrane"/>
    <property type="evidence" value="ECO:0007669"/>
    <property type="project" value="TreeGrafter"/>
</dbReference>
<feature type="compositionally biased region" description="Low complexity" evidence="7">
    <location>
        <begin position="341"/>
        <end position="359"/>
    </location>
</feature>
<keyword evidence="2" id="KW-0812">Transmembrane</keyword>
<dbReference type="PANTHER" id="PTHR24269:SF16">
    <property type="entry name" value="PROTEIN SLG1"/>
    <property type="match status" value="1"/>
</dbReference>
<comment type="caution">
    <text evidence="9">The sequence shown here is derived from an EMBL/GenBank/DDBJ whole genome shotgun (WGS) entry which is preliminary data.</text>
</comment>
<dbReference type="PROSITE" id="PS51212">
    <property type="entry name" value="WSC"/>
    <property type="match status" value="1"/>
</dbReference>
<keyword evidence="6" id="KW-0325">Glycoprotein</keyword>
<feature type="compositionally biased region" description="Low complexity" evidence="7">
    <location>
        <begin position="443"/>
        <end position="461"/>
    </location>
</feature>
<proteinExistence type="predicted"/>
<keyword evidence="10" id="KW-1185">Reference proteome</keyword>
<evidence type="ECO:0000256" key="1">
    <source>
        <dbReference type="ARBA" id="ARBA00004167"/>
    </source>
</evidence>
<dbReference type="EMBL" id="CAMGZC010000124">
    <property type="protein sequence ID" value="CAI0643783.1"/>
    <property type="molecule type" value="Genomic_DNA"/>
</dbReference>
<dbReference type="InterPro" id="IPR057230">
    <property type="entry name" value="DUF7908"/>
</dbReference>
<evidence type="ECO:0000259" key="8">
    <source>
        <dbReference type="PROSITE" id="PS51212"/>
    </source>
</evidence>
<feature type="region of interest" description="Disordered" evidence="7">
    <location>
        <begin position="289"/>
        <end position="367"/>
    </location>
</feature>
<evidence type="ECO:0000256" key="3">
    <source>
        <dbReference type="ARBA" id="ARBA00022729"/>
    </source>
</evidence>
<evidence type="ECO:0000313" key="9">
    <source>
        <dbReference type="EMBL" id="CAI0643783.1"/>
    </source>
</evidence>
<evidence type="ECO:0000256" key="4">
    <source>
        <dbReference type="ARBA" id="ARBA00022989"/>
    </source>
</evidence>
<comment type="subcellular location">
    <subcellularLocation>
        <location evidence="1">Membrane</location>
        <topology evidence="1">Single-pass membrane protein</topology>
    </subcellularLocation>
</comment>
<name>A0A9W4W5K0_9PEZI</name>
<keyword evidence="3" id="KW-0732">Signal</keyword>
<dbReference type="SMART" id="SM00321">
    <property type="entry name" value="WSC"/>
    <property type="match status" value="1"/>
</dbReference>
<dbReference type="Proteomes" id="UP001152533">
    <property type="component" value="Unassembled WGS sequence"/>
</dbReference>
<feature type="non-terminal residue" evidence="9">
    <location>
        <position position="683"/>
    </location>
</feature>
<dbReference type="InterPro" id="IPR051836">
    <property type="entry name" value="Kremen_rcpt"/>
</dbReference>
<organism evidence="9 10">
    <name type="scientific">Colletotrichum noveboracense</name>
    <dbReference type="NCBI Taxonomy" id="2664923"/>
    <lineage>
        <taxon>Eukaryota</taxon>
        <taxon>Fungi</taxon>
        <taxon>Dikarya</taxon>
        <taxon>Ascomycota</taxon>
        <taxon>Pezizomycotina</taxon>
        <taxon>Sordariomycetes</taxon>
        <taxon>Hypocreomycetidae</taxon>
        <taxon>Glomerellales</taxon>
        <taxon>Glomerellaceae</taxon>
        <taxon>Colletotrichum</taxon>
        <taxon>Colletotrichum gloeosporioides species complex</taxon>
    </lineage>
</organism>
<protein>
    <recommendedName>
        <fullName evidence="8">WSC domain-containing protein</fullName>
    </recommendedName>
</protein>
<feature type="non-terminal residue" evidence="9">
    <location>
        <position position="1"/>
    </location>
</feature>
<dbReference type="Pfam" id="PF25485">
    <property type="entry name" value="DUF7908"/>
    <property type="match status" value="1"/>
</dbReference>